<dbReference type="OMA" id="PLMASHM"/>
<dbReference type="PANTHER" id="PTHR23215:SF0">
    <property type="entry name" value="BUB3-INTERACTING AND GLEBS MOTIF-CONTAINING PROTEIN ZNF207"/>
    <property type="match status" value="1"/>
</dbReference>
<keyword evidence="5" id="KW-0539">Nucleus</keyword>
<reference evidence="9 10" key="1">
    <citation type="journal article" date="2014" name="Nat. Commun.">
        <title>Klebsormidium flaccidum genome reveals primary factors for plant terrestrial adaptation.</title>
        <authorList>
            <person name="Hori K."/>
            <person name="Maruyama F."/>
            <person name="Fujisawa T."/>
            <person name="Togashi T."/>
            <person name="Yamamoto N."/>
            <person name="Seo M."/>
            <person name="Sato S."/>
            <person name="Yamada T."/>
            <person name="Mori H."/>
            <person name="Tajima N."/>
            <person name="Moriyama T."/>
            <person name="Ikeuchi M."/>
            <person name="Watanabe M."/>
            <person name="Wada H."/>
            <person name="Kobayashi K."/>
            <person name="Saito M."/>
            <person name="Masuda T."/>
            <person name="Sasaki-Sekimoto Y."/>
            <person name="Mashiguchi K."/>
            <person name="Awai K."/>
            <person name="Shimojima M."/>
            <person name="Masuda S."/>
            <person name="Iwai M."/>
            <person name="Nobusawa T."/>
            <person name="Narise T."/>
            <person name="Kondo S."/>
            <person name="Saito H."/>
            <person name="Sato R."/>
            <person name="Murakawa M."/>
            <person name="Ihara Y."/>
            <person name="Oshima-Yamada Y."/>
            <person name="Ohtaka K."/>
            <person name="Satoh M."/>
            <person name="Sonobe K."/>
            <person name="Ishii M."/>
            <person name="Ohtani R."/>
            <person name="Kanamori-Sato M."/>
            <person name="Honoki R."/>
            <person name="Miyazaki D."/>
            <person name="Mochizuki H."/>
            <person name="Umetsu J."/>
            <person name="Higashi K."/>
            <person name="Shibata D."/>
            <person name="Kamiya Y."/>
            <person name="Sato N."/>
            <person name="Nakamura Y."/>
            <person name="Tabata S."/>
            <person name="Ida S."/>
            <person name="Kurokawa K."/>
            <person name="Ohta H."/>
        </authorList>
    </citation>
    <scope>NUCLEOTIDE SEQUENCE [LARGE SCALE GENOMIC DNA]</scope>
    <source>
        <strain evidence="9 10">NIES-2285</strain>
    </source>
</reference>
<evidence type="ECO:0000256" key="6">
    <source>
        <dbReference type="PROSITE-ProRule" id="PRU00027"/>
    </source>
</evidence>
<gene>
    <name evidence="9" type="ORF">KFL_000180520</name>
</gene>
<organism evidence="9 10">
    <name type="scientific">Klebsormidium nitens</name>
    <name type="common">Green alga</name>
    <name type="synonym">Ulothrix nitens</name>
    <dbReference type="NCBI Taxonomy" id="105231"/>
    <lineage>
        <taxon>Eukaryota</taxon>
        <taxon>Viridiplantae</taxon>
        <taxon>Streptophyta</taxon>
        <taxon>Klebsormidiophyceae</taxon>
        <taxon>Klebsormidiales</taxon>
        <taxon>Klebsormidiaceae</taxon>
        <taxon>Klebsormidium</taxon>
    </lineage>
</organism>
<keyword evidence="3 6" id="KW-0863">Zinc-finger</keyword>
<evidence type="ECO:0000256" key="2">
    <source>
        <dbReference type="ARBA" id="ARBA00022723"/>
    </source>
</evidence>
<evidence type="ECO:0000256" key="3">
    <source>
        <dbReference type="ARBA" id="ARBA00022771"/>
    </source>
</evidence>
<dbReference type="Gene3D" id="3.30.160.60">
    <property type="entry name" value="Classic Zinc Finger"/>
    <property type="match status" value="1"/>
</dbReference>
<dbReference type="PROSITE" id="PS00028">
    <property type="entry name" value="ZINC_FINGER_C2H2_1"/>
    <property type="match status" value="2"/>
</dbReference>
<evidence type="ECO:0000313" key="9">
    <source>
        <dbReference type="EMBL" id="GAQ78769.1"/>
    </source>
</evidence>
<dbReference type="EMBL" id="DF236967">
    <property type="protein sequence ID" value="GAQ78769.1"/>
    <property type="molecule type" value="Genomic_DNA"/>
</dbReference>
<evidence type="ECO:0000256" key="1">
    <source>
        <dbReference type="ARBA" id="ARBA00004123"/>
    </source>
</evidence>
<evidence type="ECO:0000256" key="5">
    <source>
        <dbReference type="ARBA" id="ARBA00023242"/>
    </source>
</evidence>
<feature type="domain" description="BED-type" evidence="8">
    <location>
        <begin position="7"/>
        <end position="66"/>
    </location>
</feature>
<keyword evidence="10" id="KW-1185">Reference proteome</keyword>
<dbReference type="GO" id="GO:0008270">
    <property type="term" value="F:zinc ion binding"/>
    <property type="evidence" value="ECO:0007669"/>
    <property type="project" value="UniProtKB-KW"/>
</dbReference>
<dbReference type="AlphaFoldDB" id="A0A1Y1HNM2"/>
<dbReference type="Proteomes" id="UP000054558">
    <property type="component" value="Unassembled WGS sequence"/>
</dbReference>
<dbReference type="OrthoDB" id="1306014at2759"/>
<accession>A0A1Y1HNM2</accession>
<dbReference type="CDD" id="cd20908">
    <property type="entry name" value="SUF4-like"/>
    <property type="match status" value="1"/>
</dbReference>
<comment type="subcellular location">
    <subcellularLocation>
        <location evidence="1">Nucleus</location>
    </subcellularLocation>
</comment>
<dbReference type="PROSITE" id="PS50808">
    <property type="entry name" value="ZF_BED"/>
    <property type="match status" value="1"/>
</dbReference>
<dbReference type="PANTHER" id="PTHR23215">
    <property type="entry name" value="ZINC FINGER PROTEIN 207"/>
    <property type="match status" value="1"/>
</dbReference>
<dbReference type="SUPFAM" id="SSF57667">
    <property type="entry name" value="beta-beta-alpha zinc fingers"/>
    <property type="match status" value="1"/>
</dbReference>
<evidence type="ECO:0000313" key="10">
    <source>
        <dbReference type="Proteomes" id="UP000054558"/>
    </source>
</evidence>
<sequence>MGRSKKKKEVKPWCYYCDREFEDESILIQHQKAKHFKCHVCYKKLSTASGMVVHVLQVHKETLTKVPNSKPGRDSVDLEIFGMEGVPHDAINAKLRGDEVPDGSKPAKMPKVEIPSLPVPGTGQPQVTPGSQPMFAPGIPQFRPPPQYSQQAGFNPGFRPMFNPGMQPFQPGNSRPSPMPMPGQPPQPYHFQVPQYGSMGPYGAPMQQPNAQQYRQMAPPLRPPQQQPLFPIQQQQPLFPIGSAAPGSTGLAAGMTAPGLSQGTQQKPPLFPGVAVAGLVSPVGVGLGAGTPSPGLPNGQTAGATAGPVLVWNNEMLSPEEVRAGMHKYQQLA</sequence>
<dbReference type="InterPro" id="IPR036236">
    <property type="entry name" value="Znf_C2H2_sf"/>
</dbReference>
<keyword evidence="4" id="KW-0862">Zinc</keyword>
<name>A0A1Y1HNM2_KLENI</name>
<feature type="region of interest" description="Disordered" evidence="7">
    <location>
        <begin position="100"/>
        <end position="126"/>
    </location>
</feature>
<proteinExistence type="predicted"/>
<dbReference type="GO" id="GO:0005634">
    <property type="term" value="C:nucleus"/>
    <property type="evidence" value="ECO:0000318"/>
    <property type="project" value="GO_Central"/>
</dbReference>
<dbReference type="InterPro" id="IPR003656">
    <property type="entry name" value="Znf_BED"/>
</dbReference>
<evidence type="ECO:0000259" key="8">
    <source>
        <dbReference type="PROSITE" id="PS50808"/>
    </source>
</evidence>
<dbReference type="SMART" id="SM00355">
    <property type="entry name" value="ZnF_C2H2"/>
    <property type="match status" value="2"/>
</dbReference>
<keyword evidence="2" id="KW-0479">Metal-binding</keyword>
<dbReference type="InterPro" id="IPR013087">
    <property type="entry name" value="Znf_C2H2_type"/>
</dbReference>
<dbReference type="GO" id="GO:0003677">
    <property type="term" value="F:DNA binding"/>
    <property type="evidence" value="ECO:0007669"/>
    <property type="project" value="InterPro"/>
</dbReference>
<evidence type="ECO:0000256" key="4">
    <source>
        <dbReference type="ARBA" id="ARBA00022833"/>
    </source>
</evidence>
<protein>
    <recommendedName>
        <fullName evidence="8">BED-type domain-containing protein</fullName>
    </recommendedName>
</protein>
<evidence type="ECO:0000256" key="7">
    <source>
        <dbReference type="SAM" id="MobiDB-lite"/>
    </source>
</evidence>
<dbReference type="STRING" id="105231.A0A1Y1HNM2"/>